<dbReference type="AlphaFoldDB" id="A0A919L5U8"/>
<proteinExistence type="predicted"/>
<accession>A0A919L5U8</accession>
<reference evidence="2" key="1">
    <citation type="journal article" date="2014" name="Int. J. Syst. Evol. Microbiol.">
        <title>Complete genome sequence of Corynebacterium casei LMG S-19264T (=DSM 44701T), isolated from a smear-ripened cheese.</title>
        <authorList>
            <consortium name="US DOE Joint Genome Institute (JGI-PGF)"/>
            <person name="Walter F."/>
            <person name="Albersmeier A."/>
            <person name="Kalinowski J."/>
            <person name="Ruckert C."/>
        </authorList>
    </citation>
    <scope>NUCLEOTIDE SEQUENCE</scope>
    <source>
        <strain evidence="2">JCM 4646</strain>
    </source>
</reference>
<evidence type="ECO:0000313" key="3">
    <source>
        <dbReference type="Proteomes" id="UP000617734"/>
    </source>
</evidence>
<sequence>MRPKGSGHPAGARVGVAKTYPRGAPLPNQENPMSLEWPKIHPIPDIPMIGPSD</sequence>
<feature type="region of interest" description="Disordered" evidence="1">
    <location>
        <begin position="1"/>
        <end position="53"/>
    </location>
</feature>
<comment type="caution">
    <text evidence="2">The sequence shown here is derived from an EMBL/GenBank/DDBJ whole genome shotgun (WGS) entry which is preliminary data.</text>
</comment>
<dbReference type="EMBL" id="BNBO01000075">
    <property type="protein sequence ID" value="GHH84549.1"/>
    <property type="molecule type" value="Genomic_DNA"/>
</dbReference>
<dbReference type="Proteomes" id="UP000617734">
    <property type="component" value="Unassembled WGS sequence"/>
</dbReference>
<gene>
    <name evidence="2" type="ORF">GCM10018781_74020</name>
</gene>
<protein>
    <submittedName>
        <fullName evidence="2">Uncharacterized protein</fullName>
    </submittedName>
</protein>
<organism evidence="2 3">
    <name type="scientific">Kitasatospora indigofera</name>
    <dbReference type="NCBI Taxonomy" id="67307"/>
    <lineage>
        <taxon>Bacteria</taxon>
        <taxon>Bacillati</taxon>
        <taxon>Actinomycetota</taxon>
        <taxon>Actinomycetes</taxon>
        <taxon>Kitasatosporales</taxon>
        <taxon>Streptomycetaceae</taxon>
        <taxon>Kitasatospora</taxon>
    </lineage>
</organism>
<evidence type="ECO:0000313" key="2">
    <source>
        <dbReference type="EMBL" id="GHH84549.1"/>
    </source>
</evidence>
<name>A0A919L5U8_9ACTN</name>
<reference evidence="2" key="2">
    <citation type="submission" date="2020-09" db="EMBL/GenBank/DDBJ databases">
        <authorList>
            <person name="Sun Q."/>
            <person name="Ohkuma M."/>
        </authorList>
    </citation>
    <scope>NUCLEOTIDE SEQUENCE</scope>
    <source>
        <strain evidence="2">JCM 4646</strain>
    </source>
</reference>
<keyword evidence="3" id="KW-1185">Reference proteome</keyword>
<evidence type="ECO:0000256" key="1">
    <source>
        <dbReference type="SAM" id="MobiDB-lite"/>
    </source>
</evidence>